<comment type="caution">
    <text evidence="8">The sequence shown here is derived from an EMBL/GenBank/DDBJ whole genome shotgun (WGS) entry which is preliminary data.</text>
</comment>
<feature type="transmembrane region" description="Helical" evidence="6">
    <location>
        <begin position="12"/>
        <end position="30"/>
    </location>
</feature>
<feature type="domain" description="Sulfatase N-terminal" evidence="7">
    <location>
        <begin position="295"/>
        <end position="586"/>
    </location>
</feature>
<evidence type="ECO:0000256" key="6">
    <source>
        <dbReference type="SAM" id="Phobius"/>
    </source>
</evidence>
<dbReference type="AlphaFoldDB" id="A0A2T5MHY5"/>
<dbReference type="Gene3D" id="3.40.720.10">
    <property type="entry name" value="Alkaline Phosphatase, subunit A"/>
    <property type="match status" value="1"/>
</dbReference>
<protein>
    <recommendedName>
        <fullName evidence="7">Sulfatase N-terminal domain-containing protein</fullName>
    </recommendedName>
</protein>
<dbReference type="InterPro" id="IPR000917">
    <property type="entry name" value="Sulfatase_N"/>
</dbReference>
<feature type="transmembrane region" description="Helical" evidence="6">
    <location>
        <begin position="146"/>
        <end position="167"/>
    </location>
</feature>
<dbReference type="PANTHER" id="PTHR47371">
    <property type="entry name" value="LIPOTEICHOIC ACID SYNTHASE"/>
    <property type="match status" value="1"/>
</dbReference>
<evidence type="ECO:0000256" key="3">
    <source>
        <dbReference type="ARBA" id="ARBA00022692"/>
    </source>
</evidence>
<evidence type="ECO:0000256" key="2">
    <source>
        <dbReference type="ARBA" id="ARBA00022475"/>
    </source>
</evidence>
<dbReference type="EMBL" id="QANS01000002">
    <property type="protein sequence ID" value="PTU32174.1"/>
    <property type="molecule type" value="Genomic_DNA"/>
</dbReference>
<dbReference type="OrthoDB" id="9760224at2"/>
<evidence type="ECO:0000256" key="1">
    <source>
        <dbReference type="ARBA" id="ARBA00004651"/>
    </source>
</evidence>
<evidence type="ECO:0000256" key="4">
    <source>
        <dbReference type="ARBA" id="ARBA00022989"/>
    </source>
</evidence>
<dbReference type="Proteomes" id="UP000244248">
    <property type="component" value="Unassembled WGS sequence"/>
</dbReference>
<keyword evidence="9" id="KW-1185">Reference proteome</keyword>
<evidence type="ECO:0000259" key="7">
    <source>
        <dbReference type="Pfam" id="PF00884"/>
    </source>
</evidence>
<evidence type="ECO:0000313" key="8">
    <source>
        <dbReference type="EMBL" id="PTU32174.1"/>
    </source>
</evidence>
<dbReference type="CDD" id="cd16015">
    <property type="entry name" value="LTA_synthase"/>
    <property type="match status" value="1"/>
</dbReference>
<sequence>MDNMIQSRAFNRSLILWGLLGITLLLFRVWDWYAYVRPEHLPAIHVKHAFITGFRFDLKIASFLAMPVLLCELFLLGLKNFPKPQKYLHQLISIWGAVVIITTVLLALINHFYIGYYQSPINVIIFGLADYDSFAVLTSVWQDYPIIKLLAAVLVLNWILYKIWNVISKQADALIAHRGRLVSVIACFATLLLFVGFARGSLGTFPLRQSEVAVSPFEQINQIVPNGPWAMRIAIHDRESDQIDKDPMVGLRALGFHSPAEAAKAYGLTASDESEILKALYLRTPLNAELANARPNVIFAQMESWGRYAMDFDSPSNDLLGRLRAHTKKDYLFKNLLSAQNGTGATYEAILFNSPVTPLALGRNGLTQLQTSAALPYKNAGYHVIFLTSGKRSWRSVNRVLIQQGFDEVLDMNDIITHFPQAAREIGAWGVPDAYMFQFANILLKKAEATGKPLFIYMNTQTNHPPYVVPKTYSLYPINLAAFGNKLNEDTETSLSILQTYQYANDALGGFMDALYADGLAEKTLVAASGDHYTRNLFKFTGDVQMHYTYGVPLFLHIPQRLRPTHVVDMERHASHRDIFSTLYQHSLSDACYFSAGQNLLSPTLDPVGVSLSEYRHMISEDGAVQDITHPLYLRWTADGKAFEPYPENTVPERMKAQVLREKAYVALLDWNIRSELLQPSTSMRCEKSVHQQP</sequence>
<dbReference type="InterPro" id="IPR017850">
    <property type="entry name" value="Alkaline_phosphatase_core_sf"/>
</dbReference>
<feature type="transmembrane region" description="Helical" evidence="6">
    <location>
        <begin position="179"/>
        <end position="198"/>
    </location>
</feature>
<accession>A0A2T5MHY5</accession>
<name>A0A2T5MHY5_9GAMM</name>
<keyword evidence="4 6" id="KW-1133">Transmembrane helix</keyword>
<dbReference type="PANTHER" id="PTHR47371:SF3">
    <property type="entry name" value="PHOSPHOGLYCEROL TRANSFERASE I"/>
    <property type="match status" value="1"/>
</dbReference>
<dbReference type="GO" id="GO:0005886">
    <property type="term" value="C:plasma membrane"/>
    <property type="evidence" value="ECO:0007669"/>
    <property type="project" value="UniProtKB-SubCell"/>
</dbReference>
<dbReference type="RefSeq" id="WP_107939365.1">
    <property type="nucleotide sequence ID" value="NZ_QANS01000002.1"/>
</dbReference>
<dbReference type="SUPFAM" id="SSF53649">
    <property type="entry name" value="Alkaline phosphatase-like"/>
    <property type="match status" value="1"/>
</dbReference>
<comment type="subcellular location">
    <subcellularLocation>
        <location evidence="1">Cell membrane</location>
        <topology evidence="1">Multi-pass membrane protein</topology>
    </subcellularLocation>
</comment>
<dbReference type="Pfam" id="PF00884">
    <property type="entry name" value="Sulfatase"/>
    <property type="match status" value="1"/>
</dbReference>
<keyword evidence="5 6" id="KW-0472">Membrane</keyword>
<feature type="transmembrane region" description="Helical" evidence="6">
    <location>
        <begin position="90"/>
        <end position="114"/>
    </location>
</feature>
<dbReference type="InterPro" id="IPR050448">
    <property type="entry name" value="OpgB/LTA_synthase_biosynth"/>
</dbReference>
<organism evidence="8 9">
    <name type="scientific">Stenotrophobium rhamnosiphilum</name>
    <dbReference type="NCBI Taxonomy" id="2029166"/>
    <lineage>
        <taxon>Bacteria</taxon>
        <taxon>Pseudomonadati</taxon>
        <taxon>Pseudomonadota</taxon>
        <taxon>Gammaproteobacteria</taxon>
        <taxon>Nevskiales</taxon>
        <taxon>Nevskiaceae</taxon>
        <taxon>Stenotrophobium</taxon>
    </lineage>
</organism>
<gene>
    <name evidence="8" type="ORF">CJD38_05795</name>
</gene>
<feature type="transmembrane region" description="Helical" evidence="6">
    <location>
        <begin position="60"/>
        <end position="78"/>
    </location>
</feature>
<keyword evidence="3 6" id="KW-0812">Transmembrane</keyword>
<reference evidence="8 9" key="1">
    <citation type="submission" date="2018-04" db="EMBL/GenBank/DDBJ databases">
        <title>Novel species isolated from glacier.</title>
        <authorList>
            <person name="Liu Q."/>
            <person name="Xin Y.-H."/>
        </authorList>
    </citation>
    <scope>NUCLEOTIDE SEQUENCE [LARGE SCALE GENOMIC DNA]</scope>
    <source>
        <strain evidence="8 9">GT1R17</strain>
    </source>
</reference>
<proteinExistence type="predicted"/>
<evidence type="ECO:0000256" key="5">
    <source>
        <dbReference type="ARBA" id="ARBA00023136"/>
    </source>
</evidence>
<keyword evidence="2" id="KW-1003">Cell membrane</keyword>
<evidence type="ECO:0000313" key="9">
    <source>
        <dbReference type="Proteomes" id="UP000244248"/>
    </source>
</evidence>